<dbReference type="PRINTS" id="PR00039">
    <property type="entry name" value="HTHLYSR"/>
</dbReference>
<evidence type="ECO:0000256" key="4">
    <source>
        <dbReference type="ARBA" id="ARBA00023163"/>
    </source>
</evidence>
<dbReference type="Pfam" id="PF00126">
    <property type="entry name" value="HTH_1"/>
    <property type="match status" value="1"/>
</dbReference>
<comment type="caution">
    <text evidence="6">The sequence shown here is derived from an EMBL/GenBank/DDBJ whole genome shotgun (WGS) entry which is preliminary data.</text>
</comment>
<evidence type="ECO:0000256" key="3">
    <source>
        <dbReference type="ARBA" id="ARBA00023125"/>
    </source>
</evidence>
<dbReference type="Proteomes" id="UP000048984">
    <property type="component" value="Unassembled WGS sequence"/>
</dbReference>
<dbReference type="GO" id="GO:0003700">
    <property type="term" value="F:DNA-binding transcription factor activity"/>
    <property type="evidence" value="ECO:0007669"/>
    <property type="project" value="InterPro"/>
</dbReference>
<dbReference type="GO" id="GO:0003677">
    <property type="term" value="F:DNA binding"/>
    <property type="evidence" value="ECO:0007669"/>
    <property type="project" value="UniProtKB-KW"/>
</dbReference>
<evidence type="ECO:0000259" key="5">
    <source>
        <dbReference type="PROSITE" id="PS50931"/>
    </source>
</evidence>
<dbReference type="Gene3D" id="3.40.190.10">
    <property type="entry name" value="Periplasmic binding protein-like II"/>
    <property type="match status" value="2"/>
</dbReference>
<dbReference type="EMBL" id="LJYW01000001">
    <property type="protein sequence ID" value="KPL54271.1"/>
    <property type="molecule type" value="Genomic_DNA"/>
</dbReference>
<proteinExistence type="inferred from homology"/>
<dbReference type="InterPro" id="IPR050176">
    <property type="entry name" value="LTTR"/>
</dbReference>
<organism evidence="6 7">
    <name type="scientific">Prosthecodimorpha hirschii</name>
    <dbReference type="NCBI Taxonomy" id="665126"/>
    <lineage>
        <taxon>Bacteria</taxon>
        <taxon>Pseudomonadati</taxon>
        <taxon>Pseudomonadota</taxon>
        <taxon>Alphaproteobacteria</taxon>
        <taxon>Hyphomicrobiales</taxon>
        <taxon>Ancalomicrobiaceae</taxon>
        <taxon>Prosthecodimorpha</taxon>
    </lineage>
</organism>
<keyword evidence="4" id="KW-0804">Transcription</keyword>
<dbReference type="SUPFAM" id="SSF46785">
    <property type="entry name" value="Winged helix' DNA-binding domain"/>
    <property type="match status" value="1"/>
</dbReference>
<evidence type="ECO:0000313" key="6">
    <source>
        <dbReference type="EMBL" id="KPL54271.1"/>
    </source>
</evidence>
<gene>
    <name evidence="6" type="ORF">ABB55_20335</name>
</gene>
<dbReference type="SUPFAM" id="SSF53850">
    <property type="entry name" value="Periplasmic binding protein-like II"/>
    <property type="match status" value="1"/>
</dbReference>
<dbReference type="Pfam" id="PF03466">
    <property type="entry name" value="LysR_substrate"/>
    <property type="match status" value="1"/>
</dbReference>
<name>A0A0P6VTP1_9HYPH</name>
<dbReference type="PANTHER" id="PTHR30579:SF7">
    <property type="entry name" value="HTH-TYPE TRANSCRIPTIONAL REGULATOR LRHA-RELATED"/>
    <property type="match status" value="1"/>
</dbReference>
<evidence type="ECO:0000313" key="7">
    <source>
        <dbReference type="Proteomes" id="UP000048984"/>
    </source>
</evidence>
<keyword evidence="3" id="KW-0238">DNA-binding</keyword>
<protein>
    <submittedName>
        <fullName evidence="6">LysR family transcriptional regulator</fullName>
    </submittedName>
</protein>
<sequence>MSGILDLDQLKTFVAICESGSFTKAADVIHKTQSAVSMQIRRLEERIGKPLFARDGRQSRLTPDGERLLAYARRMVKLNDETLAAFAEAELTGRVRLGTPDDYADRFLPEILVRFARSHPRAEVTVICAPTTDLVTMMREDELDVAIITHVRALGPAEVVRREPLLWVTSQRHATHEADPLPLALGRPICTWRRAALEALETVGRRHRLVLVSWNATAYGAAVLAGLAVSVVPESALRPGMRVLTEADGFPRLAPIEIGLLRSWHHTSPVMDALAGHIVQSLDNLSPAAMMAAE</sequence>
<reference evidence="6 7" key="1">
    <citation type="submission" date="2015-09" db="EMBL/GenBank/DDBJ databases">
        <authorList>
            <person name="Jackson K.R."/>
            <person name="Lunt B.L."/>
            <person name="Fisher J.N.B."/>
            <person name="Gardner A.V."/>
            <person name="Bailey M.E."/>
            <person name="Deus L.M."/>
            <person name="Earl A.S."/>
            <person name="Gibby P.D."/>
            <person name="Hartmann K.A."/>
            <person name="Liu J.E."/>
            <person name="Manci A.M."/>
            <person name="Nielsen D.A."/>
            <person name="Solomon M.B."/>
            <person name="Breakwell D.P."/>
            <person name="Burnett S.H."/>
            <person name="Grose J.H."/>
        </authorList>
    </citation>
    <scope>NUCLEOTIDE SEQUENCE [LARGE SCALE GENOMIC DNA]</scope>
    <source>
        <strain evidence="6 7">16</strain>
    </source>
</reference>
<dbReference type="InterPro" id="IPR036390">
    <property type="entry name" value="WH_DNA-bd_sf"/>
</dbReference>
<comment type="similarity">
    <text evidence="1">Belongs to the LysR transcriptional regulatory family.</text>
</comment>
<dbReference type="AlphaFoldDB" id="A0A0P6VTP1"/>
<dbReference type="PROSITE" id="PS50931">
    <property type="entry name" value="HTH_LYSR"/>
    <property type="match status" value="1"/>
</dbReference>
<feature type="domain" description="HTH lysR-type" evidence="5">
    <location>
        <begin position="5"/>
        <end position="62"/>
    </location>
</feature>
<keyword evidence="7" id="KW-1185">Reference proteome</keyword>
<dbReference type="InterPro" id="IPR000847">
    <property type="entry name" value="LysR_HTH_N"/>
</dbReference>
<dbReference type="RefSeq" id="WP_054360439.1">
    <property type="nucleotide sequence ID" value="NZ_LJYW01000001.1"/>
</dbReference>
<dbReference type="InterPro" id="IPR036388">
    <property type="entry name" value="WH-like_DNA-bd_sf"/>
</dbReference>
<evidence type="ECO:0000256" key="1">
    <source>
        <dbReference type="ARBA" id="ARBA00009437"/>
    </source>
</evidence>
<dbReference type="PANTHER" id="PTHR30579">
    <property type="entry name" value="TRANSCRIPTIONAL REGULATOR"/>
    <property type="match status" value="1"/>
</dbReference>
<dbReference type="Gene3D" id="1.10.10.10">
    <property type="entry name" value="Winged helix-like DNA-binding domain superfamily/Winged helix DNA-binding domain"/>
    <property type="match status" value="1"/>
</dbReference>
<dbReference type="FunFam" id="1.10.10.10:FF:000001">
    <property type="entry name" value="LysR family transcriptional regulator"/>
    <property type="match status" value="1"/>
</dbReference>
<dbReference type="InterPro" id="IPR005119">
    <property type="entry name" value="LysR_subst-bd"/>
</dbReference>
<dbReference type="STRING" id="665126.ABB55_20335"/>
<evidence type="ECO:0000256" key="2">
    <source>
        <dbReference type="ARBA" id="ARBA00023015"/>
    </source>
</evidence>
<keyword evidence="2" id="KW-0805">Transcription regulation</keyword>
<accession>A0A0P6VTP1</accession>
<reference evidence="6 7" key="2">
    <citation type="submission" date="2015-10" db="EMBL/GenBank/DDBJ databases">
        <title>Draft Genome Sequence of Prosthecomicrobium hirschii ATCC 27832.</title>
        <authorList>
            <person name="Daniel J."/>
            <person name="Givan S.A."/>
            <person name="Brun Y.V."/>
            <person name="Brown P.J."/>
        </authorList>
    </citation>
    <scope>NUCLEOTIDE SEQUENCE [LARGE SCALE GENOMIC DNA]</scope>
    <source>
        <strain evidence="6 7">16</strain>
    </source>
</reference>